<evidence type="ECO:0000313" key="2">
    <source>
        <dbReference type="EMBL" id="STQ88288.1"/>
    </source>
</evidence>
<dbReference type="Gene3D" id="3.40.50.10880">
    <property type="entry name" value="Uncharacterised protein PF01937, DUF89, domain 3"/>
    <property type="match status" value="1"/>
</dbReference>
<dbReference type="SUPFAM" id="SSF111321">
    <property type="entry name" value="AF1104-like"/>
    <property type="match status" value="1"/>
</dbReference>
<dbReference type="EMBL" id="UGJF01000001">
    <property type="protein sequence ID" value="STQ88288.1"/>
    <property type="molecule type" value="Genomic_DNA"/>
</dbReference>
<proteinExistence type="predicted"/>
<dbReference type="InterPro" id="IPR036075">
    <property type="entry name" value="ARMT-1-like_metal-bd_sf"/>
</dbReference>
<sequence length="306" mass="34976">MAKQAIRTAKNVDFCEMELIGQESKKVLGNYQKEVLAFFAEKFGIVFGEDIEIPPTLLAVVLYDKISQVLQNNAPYSEIKKQSIRKARKIKEKLLERMALMPKEDRLAFAISCAVLGNVIDYGAEHSYDIEEESNKIFHTDFAYFHLEALLERLRETKKLVYIGDNAGENELDEILIEVLKDCYPQMQIFYFVRGMEIINDITLNDLKNSHSRLFALCEVVDSGVPSPGFIYPLANVQSQTIFKEADLVFAKGMGNFESMEKIAREDSRIFFLFKIKCNVIADYLNKKLGELVLLSPYILHKGLVC</sequence>
<name>A0A377PZA2_9HELI</name>
<dbReference type="InterPro" id="IPR002791">
    <property type="entry name" value="ARMT1-like_metal-bd"/>
</dbReference>
<dbReference type="Gene3D" id="1.10.285.20">
    <property type="entry name" value="Uncharacterised protein PF01937, DUF89, domain 2"/>
    <property type="match status" value="1"/>
</dbReference>
<accession>A0A377PZA2</accession>
<protein>
    <submittedName>
        <fullName evidence="2">Protein of uncharacterized function DUF89</fullName>
    </submittedName>
</protein>
<dbReference type="Pfam" id="PF01937">
    <property type="entry name" value="ARMT1-like_dom"/>
    <property type="match status" value="1"/>
</dbReference>
<feature type="domain" description="Damage-control phosphatase ARMT1-like metal-binding" evidence="1">
    <location>
        <begin position="40"/>
        <end position="292"/>
    </location>
</feature>
<evidence type="ECO:0000313" key="3">
    <source>
        <dbReference type="Proteomes" id="UP000255269"/>
    </source>
</evidence>
<organism evidence="2 3">
    <name type="scientific">Helicobacter pullorum</name>
    <dbReference type="NCBI Taxonomy" id="35818"/>
    <lineage>
        <taxon>Bacteria</taxon>
        <taxon>Pseudomonadati</taxon>
        <taxon>Campylobacterota</taxon>
        <taxon>Epsilonproteobacteria</taxon>
        <taxon>Campylobacterales</taxon>
        <taxon>Helicobacteraceae</taxon>
        <taxon>Helicobacter</taxon>
    </lineage>
</organism>
<gene>
    <name evidence="2" type="ORF">NCTC13156_01125</name>
</gene>
<dbReference type="AlphaFoldDB" id="A0A377PZA2"/>
<dbReference type="Proteomes" id="UP000255269">
    <property type="component" value="Unassembled WGS sequence"/>
</dbReference>
<evidence type="ECO:0000259" key="1">
    <source>
        <dbReference type="Pfam" id="PF01937"/>
    </source>
</evidence>
<reference evidence="2 3" key="1">
    <citation type="submission" date="2018-06" db="EMBL/GenBank/DDBJ databases">
        <authorList>
            <consortium name="Pathogen Informatics"/>
            <person name="Doyle S."/>
        </authorList>
    </citation>
    <scope>NUCLEOTIDE SEQUENCE [LARGE SCALE GENOMIC DNA]</scope>
    <source>
        <strain evidence="2 3">NCTC13156</strain>
    </source>
</reference>